<dbReference type="Pfam" id="PF14391">
    <property type="entry name" value="DUF4421"/>
    <property type="match status" value="1"/>
</dbReference>
<reference evidence="2" key="1">
    <citation type="submission" date="2021-01" db="EMBL/GenBank/DDBJ databases">
        <title>Fulvivirga kasyanovii gen. nov., sp nov., a novel member of the phylum Bacteroidetes isolated from seawater in a mussel farm.</title>
        <authorList>
            <person name="Zhao L.-H."/>
            <person name="Wang Z.-J."/>
        </authorList>
    </citation>
    <scope>NUCLEOTIDE SEQUENCE</scope>
    <source>
        <strain evidence="2">29W222</strain>
    </source>
</reference>
<keyword evidence="3" id="KW-1185">Reference proteome</keyword>
<name>A0A937FTH5_9BACT</name>
<feature type="chain" id="PRO_5036851978" evidence="1">
    <location>
        <begin position="21"/>
        <end position="339"/>
    </location>
</feature>
<evidence type="ECO:0000313" key="3">
    <source>
        <dbReference type="Proteomes" id="UP000614216"/>
    </source>
</evidence>
<accession>A0A937FTH5</accession>
<protein>
    <submittedName>
        <fullName evidence="2">DUF4421 family protein</fullName>
    </submittedName>
</protein>
<keyword evidence="1" id="KW-0732">Signal</keyword>
<dbReference type="InterPro" id="IPR025535">
    <property type="entry name" value="DUF4421"/>
</dbReference>
<sequence length="339" mass="38539">MKKLLLLTVAMISLSGPLTAQTDSTTLVRETYIQEFPDRFYLKPILTVRNMNMRVEDKQRDRQSVEYEPINNTYLGLGLYMFNLGLELSFRLPSSAEDEEKYGETSAFDFQTNIYTKRWGADVAYQNYEGFYIKDPDEKFLEWKSDNPFIQREDLKIVNFQLNGFYMFNHEKFSYRSSYMQADKQKKSAGSFLLGTTFGIFKFSADSALMPASDQSPSTSEGHVIAGKFTTLGVLPGYAHNFVLKDFYLNLSLSAGPANIWTRSTTTEKTENAVKIRPVIGGRVAIGYNSEKFFCGFSMVTQSVSYGLDDIDVSGQTGNAKLFFGIRFLEKGVMKKNLF</sequence>
<proteinExistence type="predicted"/>
<gene>
    <name evidence="2" type="ORF">JMN32_03995</name>
</gene>
<evidence type="ECO:0000256" key="1">
    <source>
        <dbReference type="SAM" id="SignalP"/>
    </source>
</evidence>
<dbReference type="EMBL" id="JAEUGD010000014">
    <property type="protein sequence ID" value="MBL6445454.1"/>
    <property type="molecule type" value="Genomic_DNA"/>
</dbReference>
<dbReference type="RefSeq" id="WP_202854997.1">
    <property type="nucleotide sequence ID" value="NZ_JAEUGD010000014.1"/>
</dbReference>
<organism evidence="2 3">
    <name type="scientific">Fulvivirga marina</name>
    <dbReference type="NCBI Taxonomy" id="2494733"/>
    <lineage>
        <taxon>Bacteria</taxon>
        <taxon>Pseudomonadati</taxon>
        <taxon>Bacteroidota</taxon>
        <taxon>Cytophagia</taxon>
        <taxon>Cytophagales</taxon>
        <taxon>Fulvivirgaceae</taxon>
        <taxon>Fulvivirga</taxon>
    </lineage>
</organism>
<evidence type="ECO:0000313" key="2">
    <source>
        <dbReference type="EMBL" id="MBL6445454.1"/>
    </source>
</evidence>
<comment type="caution">
    <text evidence="2">The sequence shown here is derived from an EMBL/GenBank/DDBJ whole genome shotgun (WGS) entry which is preliminary data.</text>
</comment>
<dbReference type="Proteomes" id="UP000614216">
    <property type="component" value="Unassembled WGS sequence"/>
</dbReference>
<feature type="signal peptide" evidence="1">
    <location>
        <begin position="1"/>
        <end position="20"/>
    </location>
</feature>
<dbReference type="AlphaFoldDB" id="A0A937FTH5"/>